<sequence length="228" mass="25146">MDPNNPPNLLNPSPPPPQNQNQKTKDSDVKVINTVEGKRKWKQKEKEKEGHKIQTKSTKDRHLKVEGRGRRVRLSPLCAARIFQLTRELGHKSDGETLQWLLRHAEPSIISATGTGIKPPTDGAVSQPPLAVDLNLDGVSRSQPSYGFGVGDSPSTTGGGIDLNYDFGFPRFDFNGSSSEIDFEDNQIPQDGNVGVLNPQIYQQMGQDQAKVLHYHHPPQENGDKNGP</sequence>
<dbReference type="Pfam" id="PF03634">
    <property type="entry name" value="TCP"/>
    <property type="match status" value="1"/>
</dbReference>
<dbReference type="GO" id="GO:0003677">
    <property type="term" value="F:DNA binding"/>
    <property type="evidence" value="ECO:0007669"/>
    <property type="project" value="UniProtKB-KW"/>
</dbReference>
<accession>A0ABC8KG67</accession>
<evidence type="ECO:0000313" key="9">
    <source>
        <dbReference type="Proteomes" id="UP001642260"/>
    </source>
</evidence>
<keyword evidence="4" id="KW-0804">Transcription</keyword>
<keyword evidence="3" id="KW-0238">DNA-binding</keyword>
<protein>
    <recommendedName>
        <fullName evidence="7">TCP domain-containing protein</fullName>
    </recommendedName>
</protein>
<dbReference type="EMBL" id="CAKOAT010241820">
    <property type="protein sequence ID" value="CAH8358046.1"/>
    <property type="molecule type" value="Genomic_DNA"/>
</dbReference>
<proteinExistence type="predicted"/>
<dbReference type="PANTHER" id="PTHR31072">
    <property type="entry name" value="TRANSCRIPTION FACTOR TCP4-RELATED"/>
    <property type="match status" value="1"/>
</dbReference>
<feature type="region of interest" description="Disordered" evidence="6">
    <location>
        <begin position="1"/>
        <end position="61"/>
    </location>
</feature>
<evidence type="ECO:0000313" key="8">
    <source>
        <dbReference type="EMBL" id="CAH8358046.1"/>
    </source>
</evidence>
<dbReference type="InterPro" id="IPR005333">
    <property type="entry name" value="Transcription_factor_TCP"/>
</dbReference>
<evidence type="ECO:0000256" key="4">
    <source>
        <dbReference type="ARBA" id="ARBA00023163"/>
    </source>
</evidence>
<feature type="compositionally biased region" description="Basic and acidic residues" evidence="6">
    <location>
        <begin position="44"/>
        <end position="61"/>
    </location>
</feature>
<evidence type="ECO:0000259" key="7">
    <source>
        <dbReference type="PROSITE" id="PS51369"/>
    </source>
</evidence>
<gene>
    <name evidence="8" type="ORF">ERUC_LOCUS23802</name>
</gene>
<feature type="domain" description="TCP" evidence="7">
    <location>
        <begin position="58"/>
        <end position="112"/>
    </location>
</feature>
<evidence type="ECO:0000256" key="2">
    <source>
        <dbReference type="ARBA" id="ARBA00023015"/>
    </source>
</evidence>
<evidence type="ECO:0000256" key="5">
    <source>
        <dbReference type="ARBA" id="ARBA00023242"/>
    </source>
</evidence>
<dbReference type="AlphaFoldDB" id="A0ABC8KG67"/>
<keyword evidence="2" id="KW-0805">Transcription regulation</keyword>
<evidence type="ECO:0000256" key="3">
    <source>
        <dbReference type="ARBA" id="ARBA00023125"/>
    </source>
</evidence>
<comment type="caution">
    <text evidence="8">The sequence shown here is derived from an EMBL/GenBank/DDBJ whole genome shotgun (WGS) entry which is preliminary data.</text>
</comment>
<dbReference type="Proteomes" id="UP001642260">
    <property type="component" value="Unassembled WGS sequence"/>
</dbReference>
<name>A0ABC8KG67_ERUVS</name>
<comment type="subcellular location">
    <subcellularLocation>
        <location evidence="1">Nucleus</location>
    </subcellularLocation>
</comment>
<keyword evidence="9" id="KW-1185">Reference proteome</keyword>
<dbReference type="InterPro" id="IPR017887">
    <property type="entry name" value="TF_TCP_subgr"/>
</dbReference>
<dbReference type="PANTHER" id="PTHR31072:SF91">
    <property type="entry name" value="TRANSCRIPTION FACTOR TCP6"/>
    <property type="match status" value="1"/>
</dbReference>
<evidence type="ECO:0000256" key="1">
    <source>
        <dbReference type="ARBA" id="ARBA00004123"/>
    </source>
</evidence>
<dbReference type="PROSITE" id="PS51369">
    <property type="entry name" value="TCP"/>
    <property type="match status" value="1"/>
</dbReference>
<dbReference type="GO" id="GO:0005634">
    <property type="term" value="C:nucleus"/>
    <property type="evidence" value="ECO:0007669"/>
    <property type="project" value="UniProtKB-SubCell"/>
</dbReference>
<reference evidence="8 9" key="1">
    <citation type="submission" date="2022-03" db="EMBL/GenBank/DDBJ databases">
        <authorList>
            <person name="Macdonald S."/>
            <person name="Ahmed S."/>
            <person name="Newling K."/>
        </authorList>
    </citation>
    <scope>NUCLEOTIDE SEQUENCE [LARGE SCALE GENOMIC DNA]</scope>
</reference>
<keyword evidence="5" id="KW-0539">Nucleus</keyword>
<organism evidence="8 9">
    <name type="scientific">Eruca vesicaria subsp. sativa</name>
    <name type="common">Garden rocket</name>
    <name type="synonym">Eruca sativa</name>
    <dbReference type="NCBI Taxonomy" id="29727"/>
    <lineage>
        <taxon>Eukaryota</taxon>
        <taxon>Viridiplantae</taxon>
        <taxon>Streptophyta</taxon>
        <taxon>Embryophyta</taxon>
        <taxon>Tracheophyta</taxon>
        <taxon>Spermatophyta</taxon>
        <taxon>Magnoliopsida</taxon>
        <taxon>eudicotyledons</taxon>
        <taxon>Gunneridae</taxon>
        <taxon>Pentapetalae</taxon>
        <taxon>rosids</taxon>
        <taxon>malvids</taxon>
        <taxon>Brassicales</taxon>
        <taxon>Brassicaceae</taxon>
        <taxon>Brassiceae</taxon>
        <taxon>Eruca</taxon>
    </lineage>
</organism>
<evidence type="ECO:0000256" key="6">
    <source>
        <dbReference type="SAM" id="MobiDB-lite"/>
    </source>
</evidence>